<dbReference type="Proteomes" id="UP000260457">
    <property type="component" value="Chromosome"/>
</dbReference>
<reference evidence="12 15" key="2">
    <citation type="submission" date="2018-07" db="EMBL/GenBank/DDBJ databases">
        <title>The molecular basis for the intramolecular migration of carboxyl group in the catabolism of para-hydroxybenzoate via gentisate.</title>
        <authorList>
            <person name="Zhao H."/>
            <person name="Xu Y."/>
            <person name="Lin S."/>
            <person name="Spain J.C."/>
            <person name="Zhou N.-Y."/>
        </authorList>
    </citation>
    <scope>NUCLEOTIDE SEQUENCE [LARGE SCALE GENOMIC DNA]</scope>
    <source>
        <strain evidence="12 15">PHB-7a</strain>
    </source>
</reference>
<dbReference type="GO" id="GO:0046872">
    <property type="term" value="F:metal ion binding"/>
    <property type="evidence" value="ECO:0007669"/>
    <property type="project" value="UniProtKB-KW"/>
</dbReference>
<evidence type="ECO:0000256" key="8">
    <source>
        <dbReference type="ARBA" id="ARBA00022915"/>
    </source>
</evidence>
<evidence type="ECO:0000256" key="1">
    <source>
        <dbReference type="ARBA" id="ARBA00001941"/>
    </source>
</evidence>
<dbReference type="Pfam" id="PF07687">
    <property type="entry name" value="M20_dimer"/>
    <property type="match status" value="1"/>
</dbReference>
<protein>
    <submittedName>
        <fullName evidence="12">M20 family peptidase</fullName>
    </submittedName>
    <submittedName>
        <fullName evidence="13">Succinyl-diaminopimelate desuccinylase</fullName>
    </submittedName>
</protein>
<keyword evidence="7" id="KW-0862">Zinc</keyword>
<evidence type="ECO:0000256" key="6">
    <source>
        <dbReference type="ARBA" id="ARBA00022801"/>
    </source>
</evidence>
<accession>A0AAX0SAJ4</accession>
<dbReference type="Proteomes" id="UP000220106">
    <property type="component" value="Unassembled WGS sequence"/>
</dbReference>
<keyword evidence="5" id="KW-0479">Metal-binding</keyword>
<evidence type="ECO:0000256" key="4">
    <source>
        <dbReference type="ARBA" id="ARBA00022605"/>
    </source>
</evidence>
<dbReference type="NCBIfam" id="NF006365">
    <property type="entry name" value="PRK08588.1"/>
    <property type="match status" value="1"/>
</dbReference>
<dbReference type="EMBL" id="CP030926">
    <property type="protein sequence ID" value="AXN41293.1"/>
    <property type="molecule type" value="Genomic_DNA"/>
</dbReference>
<evidence type="ECO:0000313" key="13">
    <source>
        <dbReference type="EMBL" id="PEJ37483.1"/>
    </source>
</evidence>
<feature type="domain" description="Peptidase M20 dimerisation" evidence="11">
    <location>
        <begin position="184"/>
        <end position="289"/>
    </location>
</feature>
<keyword evidence="10" id="KW-0170">Cobalt</keyword>
<evidence type="ECO:0000256" key="5">
    <source>
        <dbReference type="ARBA" id="ARBA00022723"/>
    </source>
</evidence>
<evidence type="ECO:0000256" key="3">
    <source>
        <dbReference type="ARBA" id="ARBA00006247"/>
    </source>
</evidence>
<dbReference type="PANTHER" id="PTHR43808:SF8">
    <property type="entry name" value="PEPTIDASE M20 DIMERISATION DOMAIN-CONTAINING PROTEIN"/>
    <property type="match status" value="1"/>
</dbReference>
<evidence type="ECO:0000256" key="10">
    <source>
        <dbReference type="ARBA" id="ARBA00023285"/>
    </source>
</evidence>
<dbReference type="InterPro" id="IPR011650">
    <property type="entry name" value="Peptidase_M20_dimer"/>
</dbReference>
<dbReference type="SUPFAM" id="SSF53187">
    <property type="entry name" value="Zn-dependent exopeptidases"/>
    <property type="match status" value="1"/>
</dbReference>
<dbReference type="InterPro" id="IPR050072">
    <property type="entry name" value="Peptidase_M20A"/>
</dbReference>
<evidence type="ECO:0000256" key="2">
    <source>
        <dbReference type="ARBA" id="ARBA00001947"/>
    </source>
</evidence>
<evidence type="ECO:0000259" key="11">
    <source>
        <dbReference type="Pfam" id="PF07687"/>
    </source>
</evidence>
<name>A0AAX0SAJ4_9BACI</name>
<keyword evidence="9" id="KW-0457">Lysine biosynthesis</keyword>
<dbReference type="CDD" id="cd08659">
    <property type="entry name" value="M20_ArgE_DapE-like"/>
    <property type="match status" value="1"/>
</dbReference>
<dbReference type="SUPFAM" id="SSF55031">
    <property type="entry name" value="Bacterial exopeptidase dimerisation domain"/>
    <property type="match status" value="1"/>
</dbReference>
<dbReference type="RefSeq" id="WP_098174517.1">
    <property type="nucleotide sequence ID" value="NZ_CP030926.1"/>
</dbReference>
<evidence type="ECO:0000256" key="7">
    <source>
        <dbReference type="ARBA" id="ARBA00022833"/>
    </source>
</evidence>
<keyword evidence="6" id="KW-0378">Hydrolase</keyword>
<comment type="similarity">
    <text evidence="3">Belongs to the peptidase M20A family.</text>
</comment>
<dbReference type="Gene3D" id="3.40.630.10">
    <property type="entry name" value="Zn peptidases"/>
    <property type="match status" value="2"/>
</dbReference>
<evidence type="ECO:0000313" key="12">
    <source>
        <dbReference type="EMBL" id="AXN41293.1"/>
    </source>
</evidence>
<dbReference type="GO" id="GO:0016787">
    <property type="term" value="F:hydrolase activity"/>
    <property type="evidence" value="ECO:0007669"/>
    <property type="project" value="UniProtKB-KW"/>
</dbReference>
<evidence type="ECO:0000313" key="15">
    <source>
        <dbReference type="Proteomes" id="UP000260457"/>
    </source>
</evidence>
<dbReference type="EMBL" id="NUEQ01000004">
    <property type="protein sequence ID" value="PEJ37483.1"/>
    <property type="molecule type" value="Genomic_DNA"/>
</dbReference>
<keyword evidence="8" id="KW-0220">Diaminopimelate biosynthesis</keyword>
<organism evidence="13 14">
    <name type="scientific">Peribacillus butanolivorans</name>
    <dbReference type="NCBI Taxonomy" id="421767"/>
    <lineage>
        <taxon>Bacteria</taxon>
        <taxon>Bacillati</taxon>
        <taxon>Bacillota</taxon>
        <taxon>Bacilli</taxon>
        <taxon>Bacillales</taxon>
        <taxon>Bacillaceae</taxon>
        <taxon>Peribacillus</taxon>
    </lineage>
</organism>
<dbReference type="AlphaFoldDB" id="A0AAX0SAJ4"/>
<gene>
    <name evidence="13" type="ORF">CN689_00835</name>
    <name evidence="12" type="ORF">DTO10_24865</name>
</gene>
<proteinExistence type="inferred from homology"/>
<dbReference type="Pfam" id="PF01546">
    <property type="entry name" value="Peptidase_M20"/>
    <property type="match status" value="1"/>
</dbReference>
<dbReference type="KEGG" id="pbut:DTO10_24865"/>
<dbReference type="GO" id="GO:0009085">
    <property type="term" value="P:lysine biosynthetic process"/>
    <property type="evidence" value="ECO:0007669"/>
    <property type="project" value="UniProtKB-KW"/>
</dbReference>
<comment type="cofactor">
    <cofactor evidence="2">
        <name>Zn(2+)</name>
        <dbReference type="ChEBI" id="CHEBI:29105"/>
    </cofactor>
</comment>
<dbReference type="InterPro" id="IPR036264">
    <property type="entry name" value="Bact_exopeptidase_dim_dom"/>
</dbReference>
<dbReference type="InterPro" id="IPR002933">
    <property type="entry name" value="Peptidase_M20"/>
</dbReference>
<dbReference type="NCBIfam" id="TIGR01910">
    <property type="entry name" value="DapE-ArgE"/>
    <property type="match status" value="1"/>
</dbReference>
<keyword evidence="4" id="KW-0028">Amino-acid biosynthesis</keyword>
<sequence length="393" mass="43891">MTDLHSIFELIDESKSVRFLQSLIQVNSVNPQGNEKRVAEVIQTYLKSSNLQVELDDLGNDRANLFVTYPNVKSDDRYLVYSGHFDTVPTGKVEWEHDPFSGKLIDNKVFGRGATDMKSGVAAMVLALECIERAGVQLNGKLQFVGTAGEEVDGYGAKKVVEKGQIDKATALVVSEPSENELYTSHKGCLWLEIITYGKTAHGSMPDQGINAITAMNELMNRLHTYEFEYSPHPLLGYPTINIGTIEGGVKTNVVPDQCNLTLDIRTVPGQDNDSILHDIENMIKEISEKSQSTYQIKVINRMDSVSTNEFDDFVKLAVQTGKNHVNLDLRPSGVNYYTDASVYWPHLRIPTIIIGPGNPRLAHQPDEYVEIDKFLESIRYFIALAIDYLDGE</sequence>
<dbReference type="GO" id="GO:0019877">
    <property type="term" value="P:diaminopimelate biosynthetic process"/>
    <property type="evidence" value="ECO:0007669"/>
    <property type="project" value="UniProtKB-KW"/>
</dbReference>
<dbReference type="PANTHER" id="PTHR43808">
    <property type="entry name" value="ACETYLORNITHINE DEACETYLASE"/>
    <property type="match status" value="1"/>
</dbReference>
<evidence type="ECO:0000313" key="14">
    <source>
        <dbReference type="Proteomes" id="UP000220106"/>
    </source>
</evidence>
<keyword evidence="15" id="KW-1185">Reference proteome</keyword>
<dbReference type="Gene3D" id="3.30.70.360">
    <property type="match status" value="1"/>
</dbReference>
<dbReference type="InterPro" id="IPR010182">
    <property type="entry name" value="ArgE/DapE"/>
</dbReference>
<reference evidence="13 14" key="1">
    <citation type="submission" date="2017-09" db="EMBL/GenBank/DDBJ databases">
        <title>Large-scale bioinformatics analysis of Bacillus genomes uncovers conserved roles of natural products in bacterial physiology.</title>
        <authorList>
            <consortium name="Agbiome Team Llc"/>
            <person name="Bleich R.M."/>
            <person name="Kirk G.J."/>
            <person name="Santa Maria K.C."/>
            <person name="Allen S.E."/>
            <person name="Farag S."/>
            <person name="Shank E.A."/>
            <person name="Bowers A."/>
        </authorList>
    </citation>
    <scope>NUCLEOTIDE SEQUENCE [LARGE SCALE GENOMIC DNA]</scope>
    <source>
        <strain evidence="13 14">AFS003229</strain>
    </source>
</reference>
<evidence type="ECO:0000256" key="9">
    <source>
        <dbReference type="ARBA" id="ARBA00023154"/>
    </source>
</evidence>
<comment type="cofactor">
    <cofactor evidence="1">
        <name>Co(2+)</name>
        <dbReference type="ChEBI" id="CHEBI:48828"/>
    </cofactor>
</comment>